<sequence length="312" mass="34003">EFEVGRRNDFSEWREDVGQLVAASRLRWQSAQQLLHNIRGQINDRAEFDEDLARRLSLKASKREAEDILHAKRAAQWIQEDKSDAAFLVDLQRYCAARVVEGARAFKTALESSAVFLRMQEIGQERLAALPALERALRQVDAAEAECTAAWVQHEAACRRFLAPSGGEERPGGDPGLWASEFAYRRALAALDAEAVRCHELAAKAREALGAADSEHRDLSQQFLRDIAACVATTYANLAQVLTPPAGTCLLPQLAGGTAPRGPTPPAQKPGLQAWRMSQPPASSLALREGPVERPPRPGCGGRAASPLLCSL</sequence>
<accession>A0ABN9XGL9</accession>
<keyword evidence="3" id="KW-1185">Reference proteome</keyword>
<evidence type="ECO:0000256" key="1">
    <source>
        <dbReference type="SAM" id="MobiDB-lite"/>
    </source>
</evidence>
<feature type="region of interest" description="Disordered" evidence="1">
    <location>
        <begin position="257"/>
        <end position="312"/>
    </location>
</feature>
<name>A0ABN9XGL9_9DINO</name>
<gene>
    <name evidence="2" type="ORF">PCOR1329_LOCUS76525</name>
</gene>
<reference evidence="2" key="1">
    <citation type="submission" date="2023-10" db="EMBL/GenBank/DDBJ databases">
        <authorList>
            <person name="Chen Y."/>
            <person name="Shah S."/>
            <person name="Dougan E. K."/>
            <person name="Thang M."/>
            <person name="Chan C."/>
        </authorList>
    </citation>
    <scope>NUCLEOTIDE SEQUENCE [LARGE SCALE GENOMIC DNA]</scope>
</reference>
<evidence type="ECO:0000313" key="3">
    <source>
        <dbReference type="Proteomes" id="UP001189429"/>
    </source>
</evidence>
<evidence type="ECO:0000313" key="2">
    <source>
        <dbReference type="EMBL" id="CAK0898850.1"/>
    </source>
</evidence>
<protein>
    <submittedName>
        <fullName evidence="2">Uncharacterized protein</fullName>
    </submittedName>
</protein>
<organism evidence="2 3">
    <name type="scientific">Prorocentrum cordatum</name>
    <dbReference type="NCBI Taxonomy" id="2364126"/>
    <lineage>
        <taxon>Eukaryota</taxon>
        <taxon>Sar</taxon>
        <taxon>Alveolata</taxon>
        <taxon>Dinophyceae</taxon>
        <taxon>Prorocentrales</taxon>
        <taxon>Prorocentraceae</taxon>
        <taxon>Prorocentrum</taxon>
    </lineage>
</organism>
<dbReference type="Proteomes" id="UP001189429">
    <property type="component" value="Unassembled WGS sequence"/>
</dbReference>
<proteinExistence type="predicted"/>
<comment type="caution">
    <text evidence="2">The sequence shown here is derived from an EMBL/GenBank/DDBJ whole genome shotgun (WGS) entry which is preliminary data.</text>
</comment>
<feature type="non-terminal residue" evidence="2">
    <location>
        <position position="1"/>
    </location>
</feature>
<dbReference type="EMBL" id="CAUYUJ010020512">
    <property type="protein sequence ID" value="CAK0898850.1"/>
    <property type="molecule type" value="Genomic_DNA"/>
</dbReference>